<dbReference type="SFLD" id="SFLDG01060">
    <property type="entry name" value="BATS_domain_containing"/>
    <property type="match status" value="1"/>
</dbReference>
<dbReference type="GO" id="GO:0042364">
    <property type="term" value="P:water-soluble vitamin biosynthetic process"/>
    <property type="evidence" value="ECO:0007669"/>
    <property type="project" value="UniProtKB-ARBA"/>
</dbReference>
<dbReference type="RefSeq" id="WP_087318955.1">
    <property type="nucleotide sequence ID" value="NZ_JAHOJA010000062.1"/>
</dbReference>
<organism evidence="10 11">
    <name type="scientific">Bacteroides xylanisolvens</name>
    <dbReference type="NCBI Taxonomy" id="371601"/>
    <lineage>
        <taxon>Bacteria</taxon>
        <taxon>Pseudomonadati</taxon>
        <taxon>Bacteroidota</taxon>
        <taxon>Bacteroidia</taxon>
        <taxon>Bacteroidales</taxon>
        <taxon>Bacteroidaceae</taxon>
        <taxon>Bacteroides</taxon>
    </lineage>
</organism>
<dbReference type="PANTHER" id="PTHR43726">
    <property type="entry name" value="3-METHYLORNITHINE SYNTHASE"/>
    <property type="match status" value="1"/>
</dbReference>
<feature type="binding site" evidence="8">
    <location>
        <position position="182"/>
    </location>
    <ligand>
        <name>S-adenosyl-L-methionine</name>
        <dbReference type="ChEBI" id="CHEBI:59789"/>
    </ligand>
</feature>
<dbReference type="Gene3D" id="3.20.20.70">
    <property type="entry name" value="Aldolase class I"/>
    <property type="match status" value="1"/>
</dbReference>
<feature type="binding site" evidence="8">
    <location>
        <position position="162"/>
    </location>
    <ligand>
        <name>S-adenosyl-L-methionine</name>
        <dbReference type="ChEBI" id="CHEBI:59789"/>
    </ligand>
</feature>
<gene>
    <name evidence="10" type="ORF">B5E52_20520</name>
</gene>
<dbReference type="InterPro" id="IPR007197">
    <property type="entry name" value="rSAM"/>
</dbReference>
<evidence type="ECO:0000256" key="5">
    <source>
        <dbReference type="ARBA" id="ARBA00023014"/>
    </source>
</evidence>
<dbReference type="CDD" id="cd01335">
    <property type="entry name" value="Radical_SAM"/>
    <property type="match status" value="1"/>
</dbReference>
<dbReference type="InterPro" id="IPR013785">
    <property type="entry name" value="Aldolase_TIM"/>
</dbReference>
<comment type="cofactor">
    <cofactor evidence="6">
        <name>[2Fe-2S] cluster</name>
        <dbReference type="ChEBI" id="CHEBI:190135"/>
    </cofactor>
</comment>
<dbReference type="SMART" id="SM00876">
    <property type="entry name" value="BATS"/>
    <property type="match status" value="1"/>
</dbReference>
<keyword evidence="3" id="KW-0479">Metal-binding</keyword>
<dbReference type="GO" id="GO:0046872">
    <property type="term" value="F:metal ion binding"/>
    <property type="evidence" value="ECO:0007669"/>
    <property type="project" value="UniProtKB-KW"/>
</dbReference>
<dbReference type="InterPro" id="IPR024021">
    <property type="entry name" value="FeFe-hyd_HydE_rSAM"/>
</dbReference>
<dbReference type="SFLD" id="SFLDS00029">
    <property type="entry name" value="Radical_SAM"/>
    <property type="match status" value="1"/>
</dbReference>
<dbReference type="AlphaFoldDB" id="A0A1Y4UYK0"/>
<dbReference type="InterPro" id="IPR006638">
    <property type="entry name" value="Elp3/MiaA/NifB-like_rSAM"/>
</dbReference>
<keyword evidence="4 7" id="KW-0408">Iron</keyword>
<feature type="domain" description="Radical SAM core" evidence="9">
    <location>
        <begin position="48"/>
        <end position="270"/>
    </location>
</feature>
<dbReference type="InterPro" id="IPR010722">
    <property type="entry name" value="BATS_dom"/>
</dbReference>
<protein>
    <submittedName>
        <fullName evidence="10">[FeFe] hydrogenase H-cluster radical SAM maturase HydE</fullName>
    </submittedName>
</protein>
<dbReference type="InterPro" id="IPR058240">
    <property type="entry name" value="rSAM_sf"/>
</dbReference>
<keyword evidence="1 7" id="KW-0004">4Fe-4S</keyword>
<sequence>MKQWIDKLRQERTLSPEELRQLLTGCDAETLRYINKQAQEVALRHFGNKIYIRGLIEVSNCCRNNCYYCGIRKGNPNIERYRLNLESILDCCQQGYKLGFRTFVLQGGEDPALTDDRIEMTVARIRQNYPDCAITLSLGEKSRDAYERFFRAGANRYLLRHETYNESHYRQLHPAEMSGKQRLQCLADLKDIGYQTGTGIMVGSPGQTVEHIIEDILFIEKLQPEMIGIGPFLPHHDTPFAQYPSGTVERTILLLSIFRLMHPSALIPATTALATLIPDGRERGILAGANVVMPNLSPREERKKYELYNDKASLGAESAEGLATLQKQLNTIGYEISTERGDFKFTTDYTDSHRLKFNSK</sequence>
<evidence type="ECO:0000313" key="11">
    <source>
        <dbReference type="Proteomes" id="UP000196036"/>
    </source>
</evidence>
<feature type="binding site" evidence="7">
    <location>
        <position position="69"/>
    </location>
    <ligand>
        <name>[4Fe-4S] cluster</name>
        <dbReference type="ChEBI" id="CHEBI:49883"/>
        <note>4Fe-4S-S-AdoMet</note>
    </ligand>
</feature>
<evidence type="ECO:0000256" key="7">
    <source>
        <dbReference type="PIRSR" id="PIRSR004762-1"/>
    </source>
</evidence>
<comment type="caution">
    <text evidence="10">The sequence shown here is derived from an EMBL/GenBank/DDBJ whole genome shotgun (WGS) entry which is preliminary data.</text>
</comment>
<dbReference type="SFLD" id="SFLDG01280">
    <property type="entry name" value="HydE/PylB-like"/>
    <property type="match status" value="1"/>
</dbReference>
<feature type="binding site" evidence="8">
    <location>
        <position position="137"/>
    </location>
    <ligand>
        <name>(3R)-3-methyl-D-ornithine</name>
        <dbReference type="ChEBI" id="CHEBI:64642"/>
    </ligand>
</feature>
<feature type="binding site" evidence="7">
    <location>
        <position position="66"/>
    </location>
    <ligand>
        <name>[4Fe-4S] cluster</name>
        <dbReference type="ChEBI" id="CHEBI:49883"/>
        <note>4Fe-4S-S-AdoMet</note>
    </ligand>
</feature>
<feature type="binding site" evidence="8">
    <location>
        <position position="233"/>
    </location>
    <ligand>
        <name>S-adenosyl-L-methionine</name>
        <dbReference type="ChEBI" id="CHEBI:59789"/>
    </ligand>
</feature>
<dbReference type="InterPro" id="IPR034422">
    <property type="entry name" value="HydE/PylB-like"/>
</dbReference>
<evidence type="ECO:0000256" key="6">
    <source>
        <dbReference type="ARBA" id="ARBA00034078"/>
    </source>
</evidence>
<dbReference type="EMBL" id="NFLW01000054">
    <property type="protein sequence ID" value="OUQ62792.1"/>
    <property type="molecule type" value="Genomic_DNA"/>
</dbReference>
<comment type="cofactor">
    <cofactor evidence="7">
        <name>[4Fe-4S] cluster</name>
        <dbReference type="ChEBI" id="CHEBI:49883"/>
    </cofactor>
    <text evidence="7">Binds 1 [4Fe-4S] cluster. The cluster is coordinated with 3 cysteines and an exchangeable S-adenosyl-L-methionine.</text>
</comment>
<dbReference type="PANTHER" id="PTHR43726:SF1">
    <property type="entry name" value="BIOTIN SYNTHASE"/>
    <property type="match status" value="1"/>
</dbReference>
<evidence type="ECO:0000256" key="4">
    <source>
        <dbReference type="ARBA" id="ARBA00023004"/>
    </source>
</evidence>
<keyword evidence="2 7" id="KW-0949">S-adenosyl-L-methionine</keyword>
<dbReference type="Proteomes" id="UP000196036">
    <property type="component" value="Unassembled WGS sequence"/>
</dbReference>
<evidence type="ECO:0000256" key="1">
    <source>
        <dbReference type="ARBA" id="ARBA00022485"/>
    </source>
</evidence>
<dbReference type="GO" id="GO:0051539">
    <property type="term" value="F:4 iron, 4 sulfur cluster binding"/>
    <property type="evidence" value="ECO:0007669"/>
    <property type="project" value="UniProtKB-KW"/>
</dbReference>
<evidence type="ECO:0000313" key="10">
    <source>
        <dbReference type="EMBL" id="OUQ62792.1"/>
    </source>
</evidence>
<dbReference type="PROSITE" id="PS51918">
    <property type="entry name" value="RADICAL_SAM"/>
    <property type="match status" value="1"/>
</dbReference>
<proteinExistence type="predicted"/>
<feature type="binding site" evidence="7">
    <location>
        <position position="62"/>
    </location>
    <ligand>
        <name>[4Fe-4S] cluster</name>
        <dbReference type="ChEBI" id="CHEBI:49883"/>
        <note>4Fe-4S-S-AdoMet</note>
    </ligand>
</feature>
<dbReference type="SFLD" id="SFLDF00348">
    <property type="entry name" value="FeFe_hydrogenase_maturase_(Hyd"/>
    <property type="match status" value="1"/>
</dbReference>
<dbReference type="NCBIfam" id="TIGR03956">
    <property type="entry name" value="rSAM_HydE"/>
    <property type="match status" value="1"/>
</dbReference>
<dbReference type="Pfam" id="PF04055">
    <property type="entry name" value="Radical_SAM"/>
    <property type="match status" value="1"/>
</dbReference>
<name>A0A1Y4UYK0_9BACE</name>
<evidence type="ECO:0000256" key="2">
    <source>
        <dbReference type="ARBA" id="ARBA00022691"/>
    </source>
</evidence>
<keyword evidence="5 7" id="KW-0411">Iron-sulfur</keyword>
<evidence type="ECO:0000259" key="9">
    <source>
        <dbReference type="PROSITE" id="PS51918"/>
    </source>
</evidence>
<dbReference type="SMART" id="SM00729">
    <property type="entry name" value="Elp3"/>
    <property type="match status" value="1"/>
</dbReference>
<dbReference type="SUPFAM" id="SSF102114">
    <property type="entry name" value="Radical SAM enzymes"/>
    <property type="match status" value="1"/>
</dbReference>
<dbReference type="GO" id="GO:0016740">
    <property type="term" value="F:transferase activity"/>
    <property type="evidence" value="ECO:0007669"/>
    <property type="project" value="TreeGrafter"/>
</dbReference>
<accession>A0A1Y4UYK0</accession>
<dbReference type="PIRSF" id="PIRSF004762">
    <property type="entry name" value="CHP00423"/>
    <property type="match status" value="1"/>
</dbReference>
<evidence type="ECO:0000256" key="3">
    <source>
        <dbReference type="ARBA" id="ARBA00022723"/>
    </source>
</evidence>
<evidence type="ECO:0000256" key="8">
    <source>
        <dbReference type="PIRSR" id="PIRSR004762-2"/>
    </source>
</evidence>
<reference evidence="11" key="1">
    <citation type="submission" date="2017-04" db="EMBL/GenBank/DDBJ databases">
        <title>Function of individual gut microbiota members based on whole genome sequencing of pure cultures obtained from chicken caecum.</title>
        <authorList>
            <person name="Medvecky M."/>
            <person name="Cejkova D."/>
            <person name="Polansky O."/>
            <person name="Karasova D."/>
            <person name="Kubasova T."/>
            <person name="Cizek A."/>
            <person name="Rychlik I."/>
        </authorList>
    </citation>
    <scope>NUCLEOTIDE SEQUENCE [LARGE SCALE GENOMIC DNA]</scope>
    <source>
        <strain evidence="11">An109</strain>
    </source>
</reference>
<dbReference type="GO" id="GO:0044272">
    <property type="term" value="P:sulfur compound biosynthetic process"/>
    <property type="evidence" value="ECO:0007669"/>
    <property type="project" value="UniProtKB-ARBA"/>
</dbReference>